<evidence type="ECO:0000313" key="3">
    <source>
        <dbReference type="Proteomes" id="UP001066276"/>
    </source>
</evidence>
<keyword evidence="3" id="KW-1185">Reference proteome</keyword>
<dbReference type="AlphaFoldDB" id="A0AAV7VN06"/>
<dbReference type="Proteomes" id="UP001066276">
    <property type="component" value="Chromosome 2_1"/>
</dbReference>
<accession>A0AAV7VN06</accession>
<reference evidence="2" key="1">
    <citation type="journal article" date="2022" name="bioRxiv">
        <title>Sequencing and chromosome-scale assembly of the giantPleurodeles waltlgenome.</title>
        <authorList>
            <person name="Brown T."/>
            <person name="Elewa A."/>
            <person name="Iarovenko S."/>
            <person name="Subramanian E."/>
            <person name="Araus A.J."/>
            <person name="Petzold A."/>
            <person name="Susuki M."/>
            <person name="Suzuki K.-i.T."/>
            <person name="Hayashi T."/>
            <person name="Toyoda A."/>
            <person name="Oliveira C."/>
            <person name="Osipova E."/>
            <person name="Leigh N.D."/>
            <person name="Simon A."/>
            <person name="Yun M.H."/>
        </authorList>
    </citation>
    <scope>NUCLEOTIDE SEQUENCE</scope>
    <source>
        <strain evidence="2">20211129_DDA</strain>
        <tissue evidence="2">Liver</tissue>
    </source>
</reference>
<proteinExistence type="predicted"/>
<evidence type="ECO:0000256" key="1">
    <source>
        <dbReference type="SAM" id="MobiDB-lite"/>
    </source>
</evidence>
<evidence type="ECO:0000313" key="2">
    <source>
        <dbReference type="EMBL" id="KAJ1202015.1"/>
    </source>
</evidence>
<gene>
    <name evidence="2" type="ORF">NDU88_005819</name>
</gene>
<feature type="compositionally biased region" description="Basic and acidic residues" evidence="1">
    <location>
        <begin position="15"/>
        <end position="24"/>
    </location>
</feature>
<organism evidence="2 3">
    <name type="scientific">Pleurodeles waltl</name>
    <name type="common">Iberian ribbed newt</name>
    <dbReference type="NCBI Taxonomy" id="8319"/>
    <lineage>
        <taxon>Eukaryota</taxon>
        <taxon>Metazoa</taxon>
        <taxon>Chordata</taxon>
        <taxon>Craniata</taxon>
        <taxon>Vertebrata</taxon>
        <taxon>Euteleostomi</taxon>
        <taxon>Amphibia</taxon>
        <taxon>Batrachia</taxon>
        <taxon>Caudata</taxon>
        <taxon>Salamandroidea</taxon>
        <taxon>Salamandridae</taxon>
        <taxon>Pleurodelinae</taxon>
        <taxon>Pleurodeles</taxon>
    </lineage>
</organism>
<sequence length="130" mass="13804">MTYPSWGPKRLRHPGKGDLKEQSRRAKWRPHGGSGRSRSNKVTFRSAALEYRVCRGRGGGGEDQTPQRGKTSAASAHRDRVSCATAGAESRRDLGSAAVSTETDAPHHTGEKPIPAELAHALAGDPGAVP</sequence>
<name>A0AAV7VN06_PLEWA</name>
<dbReference type="EMBL" id="JANPWB010000003">
    <property type="protein sequence ID" value="KAJ1202015.1"/>
    <property type="molecule type" value="Genomic_DNA"/>
</dbReference>
<comment type="caution">
    <text evidence="2">The sequence shown here is derived from an EMBL/GenBank/DDBJ whole genome shotgun (WGS) entry which is preliminary data.</text>
</comment>
<feature type="compositionally biased region" description="Polar residues" evidence="1">
    <location>
        <begin position="64"/>
        <end position="74"/>
    </location>
</feature>
<protein>
    <submittedName>
        <fullName evidence="2">Uncharacterized protein</fullName>
    </submittedName>
</protein>
<feature type="region of interest" description="Disordered" evidence="1">
    <location>
        <begin position="1"/>
        <end position="130"/>
    </location>
</feature>